<dbReference type="EMBL" id="OU900105">
    <property type="protein sequence ID" value="CAG9856727.1"/>
    <property type="molecule type" value="Genomic_DNA"/>
</dbReference>
<dbReference type="FunFam" id="3.40.50.720:FF:000047">
    <property type="entry name" value="NADP-dependent L-serine/L-allo-threonine dehydrogenase"/>
    <property type="match status" value="1"/>
</dbReference>
<evidence type="ECO:0000313" key="5">
    <source>
        <dbReference type="Proteomes" id="UP001153712"/>
    </source>
</evidence>
<reference evidence="4" key="1">
    <citation type="submission" date="2022-01" db="EMBL/GenBank/DDBJ databases">
        <authorList>
            <person name="King R."/>
        </authorList>
    </citation>
    <scope>NUCLEOTIDE SEQUENCE</scope>
</reference>
<comment type="similarity">
    <text evidence="1 3">Belongs to the short-chain dehydrogenases/reductases (SDR) family.</text>
</comment>
<gene>
    <name evidence="4" type="ORF">PHYEVI_LOCUS3145</name>
</gene>
<sequence length="254" mass="27798">MVLSMERWSGKVAIVTGASAGIGAAIAKQLVENGLIVIGAARRANLVDEIAKTLEGKNGKLHSYKLDLSNEQEIKDLFKWTTENFGPVHILINNAGIHVRNDFIDEDIPAWRKTLEVNVLGLSIATTLAIKIMKENGINGHIININSITGHSVPQIPFHNMYPASKHAVTALTETFRQDINKLNLKIKITSISPGAVDTPIFDENIRGTPGFKKLIGDKLLKPEDIADGVVYALSTPLHVQVHELTIKPINEKL</sequence>
<dbReference type="AlphaFoldDB" id="A0A9N9TMI5"/>
<evidence type="ECO:0000256" key="1">
    <source>
        <dbReference type="ARBA" id="ARBA00006484"/>
    </source>
</evidence>
<dbReference type="InterPro" id="IPR002347">
    <property type="entry name" value="SDR_fam"/>
</dbReference>
<dbReference type="Proteomes" id="UP001153712">
    <property type="component" value="Chromosome 12"/>
</dbReference>
<dbReference type="PRINTS" id="PR00080">
    <property type="entry name" value="SDRFAMILY"/>
</dbReference>
<evidence type="ECO:0000256" key="2">
    <source>
        <dbReference type="ARBA" id="ARBA00023002"/>
    </source>
</evidence>
<proteinExistence type="inferred from homology"/>
<name>A0A9N9TMI5_PHYSR</name>
<dbReference type="Gene3D" id="3.40.50.720">
    <property type="entry name" value="NAD(P)-binding Rossmann-like Domain"/>
    <property type="match status" value="1"/>
</dbReference>
<keyword evidence="5" id="KW-1185">Reference proteome</keyword>
<dbReference type="SUPFAM" id="SSF51735">
    <property type="entry name" value="NAD(P)-binding Rossmann-fold domains"/>
    <property type="match status" value="1"/>
</dbReference>
<evidence type="ECO:0008006" key="6">
    <source>
        <dbReference type="Google" id="ProtNLM"/>
    </source>
</evidence>
<keyword evidence="2" id="KW-0560">Oxidoreductase</keyword>
<dbReference type="PANTHER" id="PTHR43115">
    <property type="entry name" value="DEHYDROGENASE/REDUCTASE SDR FAMILY MEMBER 11"/>
    <property type="match status" value="1"/>
</dbReference>
<protein>
    <recommendedName>
        <fullName evidence="6">Farnesol dehydrogenase-like</fullName>
    </recommendedName>
</protein>
<accession>A0A9N9TMI5</accession>
<dbReference type="Pfam" id="PF00106">
    <property type="entry name" value="adh_short"/>
    <property type="match status" value="1"/>
</dbReference>
<evidence type="ECO:0000313" key="4">
    <source>
        <dbReference type="EMBL" id="CAG9856727.1"/>
    </source>
</evidence>
<dbReference type="PANTHER" id="PTHR43115:SF4">
    <property type="entry name" value="DEHYDROGENASE_REDUCTASE SDR FAMILY MEMBER 11"/>
    <property type="match status" value="1"/>
</dbReference>
<dbReference type="OrthoDB" id="1933717at2759"/>
<organism evidence="4 5">
    <name type="scientific">Phyllotreta striolata</name>
    <name type="common">Striped flea beetle</name>
    <name type="synonym">Crioceris striolata</name>
    <dbReference type="NCBI Taxonomy" id="444603"/>
    <lineage>
        <taxon>Eukaryota</taxon>
        <taxon>Metazoa</taxon>
        <taxon>Ecdysozoa</taxon>
        <taxon>Arthropoda</taxon>
        <taxon>Hexapoda</taxon>
        <taxon>Insecta</taxon>
        <taxon>Pterygota</taxon>
        <taxon>Neoptera</taxon>
        <taxon>Endopterygota</taxon>
        <taxon>Coleoptera</taxon>
        <taxon>Polyphaga</taxon>
        <taxon>Cucujiformia</taxon>
        <taxon>Chrysomeloidea</taxon>
        <taxon>Chrysomelidae</taxon>
        <taxon>Galerucinae</taxon>
        <taxon>Alticini</taxon>
        <taxon>Phyllotreta</taxon>
    </lineage>
</organism>
<evidence type="ECO:0000256" key="3">
    <source>
        <dbReference type="RuleBase" id="RU000363"/>
    </source>
</evidence>
<dbReference type="GO" id="GO:0016616">
    <property type="term" value="F:oxidoreductase activity, acting on the CH-OH group of donors, NAD or NADP as acceptor"/>
    <property type="evidence" value="ECO:0007669"/>
    <property type="project" value="UniProtKB-ARBA"/>
</dbReference>
<dbReference type="InterPro" id="IPR036291">
    <property type="entry name" value="NAD(P)-bd_dom_sf"/>
</dbReference>
<dbReference type="PRINTS" id="PR00081">
    <property type="entry name" value="GDHRDH"/>
</dbReference>